<keyword evidence="1" id="KW-0812">Transmembrane</keyword>
<feature type="transmembrane region" description="Helical" evidence="1">
    <location>
        <begin position="39"/>
        <end position="57"/>
    </location>
</feature>
<dbReference type="CDD" id="cd16021">
    <property type="entry name" value="ALP_like"/>
    <property type="match status" value="1"/>
</dbReference>
<evidence type="ECO:0000256" key="1">
    <source>
        <dbReference type="SAM" id="Phobius"/>
    </source>
</evidence>
<comment type="caution">
    <text evidence="2">The sequence shown here is derived from an EMBL/GenBank/DDBJ whole genome shotgun (WGS) entry which is preliminary data.</text>
</comment>
<dbReference type="SUPFAM" id="SSF53649">
    <property type="entry name" value="Alkaline phosphatase-like"/>
    <property type="match status" value="1"/>
</dbReference>
<dbReference type="Proteomes" id="UP001219518">
    <property type="component" value="Unassembled WGS sequence"/>
</dbReference>
<keyword evidence="1" id="KW-0472">Membrane</keyword>
<dbReference type="InterPro" id="IPR017850">
    <property type="entry name" value="Alkaline_phosphatase_core_sf"/>
</dbReference>
<dbReference type="EMBL" id="JAHWGI010000294">
    <property type="protein sequence ID" value="KAK3912523.1"/>
    <property type="molecule type" value="Genomic_DNA"/>
</dbReference>
<protein>
    <submittedName>
        <fullName evidence="2">Myosin-1</fullName>
    </submittedName>
</protein>
<name>A0AAE1H117_9NEOP</name>
<dbReference type="PANTHER" id="PTHR10974:SF1">
    <property type="entry name" value="FI08016P-RELATED"/>
    <property type="match status" value="1"/>
</dbReference>
<accession>A0AAE1H117</accession>
<dbReference type="Pfam" id="PF02995">
    <property type="entry name" value="DUF229"/>
    <property type="match status" value="1"/>
</dbReference>
<dbReference type="AlphaFoldDB" id="A0AAE1H117"/>
<evidence type="ECO:0000313" key="2">
    <source>
        <dbReference type="EMBL" id="KAK3912523.1"/>
    </source>
</evidence>
<reference evidence="2" key="1">
    <citation type="submission" date="2021-07" db="EMBL/GenBank/DDBJ databases">
        <authorList>
            <person name="Catto M.A."/>
            <person name="Jacobson A."/>
            <person name="Kennedy G."/>
            <person name="Labadie P."/>
            <person name="Hunt B.G."/>
            <person name="Srinivasan R."/>
        </authorList>
    </citation>
    <scope>NUCLEOTIDE SEQUENCE</scope>
    <source>
        <strain evidence="2">PL_HMW_Pooled</strain>
        <tissue evidence="2">Head</tissue>
    </source>
</reference>
<sequence length="751" mass="83121">MDGELLPAEKSSAAAEARCCCVCSRCWRRWRCARVRPRHLVSLLLGLYLLYGLYVLAGTRLLESGTTPHKYGEYAALGWHKPASSAPWASPSPLPRCSRPPVGSPWLLDTPGCAIPAQEPLSAELEPLVKDFPTVTCADPPPLVRSNDTHIWMEPGLVARYNASSATCCFTAMWRYKGPDWQSDPGAHGPLHDGKRHGNDIRFAKECVPFEGPTPVPHEFVRTTCRAPPATPSAPAVTAAAAKPVYEDYHAFVPVRRPRGHPAGVEPREHVALAGDQHALSVLVLGVDSVSRLNMLRKMKRTVALLEGRLGARGMVAFNKVEDNTFPNLVPLLSGMNVPELRAACWPNDTAHFDACPWVWHRFNREGYVNMFAEDTAWIGLFHTDLKRGFANQPTDYDPRPLMYLGEKNLGRGGGQTAYYCIGQRHQIEVLFDYGRKFLHAMQAQRRKFFGVVWGTSLSHDLLNQPDEADAFYESFLSDLADSGMLNSTALVFMSDHGLRFGQVLSTFQGHLENMLPVMYVVLPEWVRRRYPLAAHNLECNRHRLVTVFDLHRTFSDFMDVRSLADERVRAEGQAVAAAFAAGRPPRGLSLFTPIPAARTCEHAGIPNNYCACQHLSKADPNDPDVRRAAAFVVEQVNAKLSARPACWRLALGALLEARRGPPITTFEKAKQKASMEYQVTLRTEPGGALFSATVGLKASTNAMWLEGSVSRLNAYGRTSWCVNSTALRPLCHCRSAGPAPARNTRLPGRF</sequence>
<dbReference type="FunFam" id="3.40.720.10:FF:000017">
    <property type="entry name" value="Predicted protein"/>
    <property type="match status" value="1"/>
</dbReference>
<dbReference type="PANTHER" id="PTHR10974">
    <property type="entry name" value="FI08016P-RELATED"/>
    <property type="match status" value="1"/>
</dbReference>
<dbReference type="InterPro" id="IPR004245">
    <property type="entry name" value="DUF229"/>
</dbReference>
<proteinExistence type="predicted"/>
<keyword evidence="3" id="KW-1185">Reference proteome</keyword>
<keyword evidence="1" id="KW-1133">Transmembrane helix</keyword>
<organism evidence="2 3">
    <name type="scientific">Frankliniella fusca</name>
    <dbReference type="NCBI Taxonomy" id="407009"/>
    <lineage>
        <taxon>Eukaryota</taxon>
        <taxon>Metazoa</taxon>
        <taxon>Ecdysozoa</taxon>
        <taxon>Arthropoda</taxon>
        <taxon>Hexapoda</taxon>
        <taxon>Insecta</taxon>
        <taxon>Pterygota</taxon>
        <taxon>Neoptera</taxon>
        <taxon>Paraneoptera</taxon>
        <taxon>Thysanoptera</taxon>
        <taxon>Terebrantia</taxon>
        <taxon>Thripoidea</taxon>
        <taxon>Thripidae</taxon>
        <taxon>Frankliniella</taxon>
    </lineage>
</organism>
<dbReference type="Gene3D" id="3.40.720.10">
    <property type="entry name" value="Alkaline Phosphatase, subunit A"/>
    <property type="match status" value="1"/>
</dbReference>
<reference evidence="2" key="2">
    <citation type="journal article" date="2023" name="BMC Genomics">
        <title>Pest status, molecular evolution, and epigenetic factors derived from the genome assembly of Frankliniella fusca, a thysanopteran phytovirus vector.</title>
        <authorList>
            <person name="Catto M.A."/>
            <person name="Labadie P.E."/>
            <person name="Jacobson A.L."/>
            <person name="Kennedy G.G."/>
            <person name="Srinivasan R."/>
            <person name="Hunt B.G."/>
        </authorList>
    </citation>
    <scope>NUCLEOTIDE SEQUENCE</scope>
    <source>
        <strain evidence="2">PL_HMW_Pooled</strain>
    </source>
</reference>
<evidence type="ECO:0000313" key="3">
    <source>
        <dbReference type="Proteomes" id="UP001219518"/>
    </source>
</evidence>
<gene>
    <name evidence="2" type="ORF">KUF71_022094</name>
</gene>
<dbReference type="GO" id="GO:0005615">
    <property type="term" value="C:extracellular space"/>
    <property type="evidence" value="ECO:0007669"/>
    <property type="project" value="TreeGrafter"/>
</dbReference>